<gene>
    <name evidence="6" type="ORF">BDFB_009862</name>
</gene>
<dbReference type="EMBL" id="QDEB01091932">
    <property type="protein sequence ID" value="RZC33106.1"/>
    <property type="molecule type" value="Genomic_DNA"/>
</dbReference>
<sequence length="293" mass="32056">MGAIASVLQWHCGSCSLINPTEQLKCIRCGTVRQIPHTNKDHDVADSFTGSFGGSANCTVIRRLRSNEKSSLTANIHSGLEKRDCSTLVRNTLINTVLLLQRSASVKSIEKKRHSLAGSRSQSLPDLLRNNLCSNCAVTFSSVSKTCILCEDIVEMMNIAQSPCKNCAALTPIEQPNYRNYDILNCDRPLTCVCQRAKSSFISLSTIKSFSCSVAQQIHCDPLVPTNIRTTASGINTGHNPNYTWKVKGAVGNSWTCKRCTLLNGPNRDACEACESPYTSDFNSNFNPSVIIK</sequence>
<dbReference type="InterPro" id="IPR036443">
    <property type="entry name" value="Znf_RanBP2_sf"/>
</dbReference>
<evidence type="ECO:0000256" key="3">
    <source>
        <dbReference type="ARBA" id="ARBA00022833"/>
    </source>
</evidence>
<evidence type="ECO:0000256" key="1">
    <source>
        <dbReference type="ARBA" id="ARBA00022723"/>
    </source>
</evidence>
<evidence type="ECO:0000313" key="7">
    <source>
        <dbReference type="Proteomes" id="UP000292052"/>
    </source>
</evidence>
<keyword evidence="2 4" id="KW-0863">Zinc-finger</keyword>
<organism evidence="6 7">
    <name type="scientific">Asbolus verrucosus</name>
    <name type="common">Desert ironclad beetle</name>
    <dbReference type="NCBI Taxonomy" id="1661398"/>
    <lineage>
        <taxon>Eukaryota</taxon>
        <taxon>Metazoa</taxon>
        <taxon>Ecdysozoa</taxon>
        <taxon>Arthropoda</taxon>
        <taxon>Hexapoda</taxon>
        <taxon>Insecta</taxon>
        <taxon>Pterygota</taxon>
        <taxon>Neoptera</taxon>
        <taxon>Endopterygota</taxon>
        <taxon>Coleoptera</taxon>
        <taxon>Polyphaga</taxon>
        <taxon>Cucujiformia</taxon>
        <taxon>Tenebrionidae</taxon>
        <taxon>Pimeliinae</taxon>
        <taxon>Asbolus</taxon>
    </lineage>
</organism>
<proteinExistence type="predicted"/>
<evidence type="ECO:0000256" key="2">
    <source>
        <dbReference type="ARBA" id="ARBA00022771"/>
    </source>
</evidence>
<dbReference type="Pfam" id="PF00641">
    <property type="entry name" value="Zn_ribbon_RanBP"/>
    <property type="match status" value="2"/>
</dbReference>
<dbReference type="GO" id="GO:0008270">
    <property type="term" value="F:zinc ion binding"/>
    <property type="evidence" value="ECO:0007669"/>
    <property type="project" value="UniProtKB-KW"/>
</dbReference>
<evidence type="ECO:0000259" key="5">
    <source>
        <dbReference type="PROSITE" id="PS50199"/>
    </source>
</evidence>
<feature type="non-terminal residue" evidence="6">
    <location>
        <position position="293"/>
    </location>
</feature>
<dbReference type="OrthoDB" id="424753at2759"/>
<dbReference type="AlphaFoldDB" id="A0A482VKG0"/>
<keyword evidence="1" id="KW-0479">Metal-binding</keyword>
<reference evidence="6 7" key="1">
    <citation type="submission" date="2017-03" db="EMBL/GenBank/DDBJ databases">
        <title>Genome of the blue death feigning beetle - Asbolus verrucosus.</title>
        <authorList>
            <person name="Rider S.D."/>
        </authorList>
    </citation>
    <scope>NUCLEOTIDE SEQUENCE [LARGE SCALE GENOMIC DNA]</scope>
    <source>
        <strain evidence="6">Butters</strain>
        <tissue evidence="6">Head and leg muscle</tissue>
    </source>
</reference>
<keyword evidence="3" id="KW-0862">Zinc</keyword>
<dbReference type="Proteomes" id="UP000292052">
    <property type="component" value="Unassembled WGS sequence"/>
</dbReference>
<feature type="domain" description="RanBP2-type" evidence="5">
    <location>
        <begin position="1"/>
        <end position="35"/>
    </location>
</feature>
<dbReference type="SUPFAM" id="SSF90209">
    <property type="entry name" value="Ran binding protein zinc finger-like"/>
    <property type="match status" value="1"/>
</dbReference>
<dbReference type="PROSITE" id="PS01358">
    <property type="entry name" value="ZF_RANBP2_1"/>
    <property type="match status" value="2"/>
</dbReference>
<feature type="domain" description="RanBP2-type" evidence="5">
    <location>
        <begin position="250"/>
        <end position="280"/>
    </location>
</feature>
<dbReference type="InterPro" id="IPR001876">
    <property type="entry name" value="Znf_RanBP2"/>
</dbReference>
<protein>
    <recommendedName>
        <fullName evidence="5">RanBP2-type domain-containing protein</fullName>
    </recommendedName>
</protein>
<evidence type="ECO:0000256" key="4">
    <source>
        <dbReference type="PROSITE-ProRule" id="PRU00322"/>
    </source>
</evidence>
<comment type="caution">
    <text evidence="6">The sequence shown here is derived from an EMBL/GenBank/DDBJ whole genome shotgun (WGS) entry which is preliminary data.</text>
</comment>
<dbReference type="SMART" id="SM00547">
    <property type="entry name" value="ZnF_RBZ"/>
    <property type="match status" value="2"/>
</dbReference>
<keyword evidence="7" id="KW-1185">Reference proteome</keyword>
<evidence type="ECO:0000313" key="6">
    <source>
        <dbReference type="EMBL" id="RZC33106.1"/>
    </source>
</evidence>
<dbReference type="Gene3D" id="4.10.1060.10">
    <property type="entry name" value="Zinc finger, RanBP2-type"/>
    <property type="match status" value="1"/>
</dbReference>
<name>A0A482VKG0_ASBVE</name>
<dbReference type="Gene3D" id="2.30.30.380">
    <property type="entry name" value="Zn-finger domain of Sec23/24"/>
    <property type="match status" value="1"/>
</dbReference>
<dbReference type="PROSITE" id="PS50199">
    <property type="entry name" value="ZF_RANBP2_2"/>
    <property type="match status" value="2"/>
</dbReference>
<accession>A0A482VKG0</accession>